<sequence>MAFEYSKEIPRQARDDYNFLLSPFSFLLSPFSFLLSPFSFLLSPFLTPLPVSNPDPESRS</sequence>
<organism evidence="2 3">
    <name type="scientific">Marinifilum flexuosum</name>
    <dbReference type="NCBI Taxonomy" id="1117708"/>
    <lineage>
        <taxon>Bacteria</taxon>
        <taxon>Pseudomonadati</taxon>
        <taxon>Bacteroidota</taxon>
        <taxon>Bacteroidia</taxon>
        <taxon>Marinilabiliales</taxon>
        <taxon>Marinifilaceae</taxon>
    </lineage>
</organism>
<evidence type="ECO:0000313" key="2">
    <source>
        <dbReference type="EMBL" id="RKE04511.1"/>
    </source>
</evidence>
<comment type="caution">
    <text evidence="2">The sequence shown here is derived from an EMBL/GenBank/DDBJ whole genome shotgun (WGS) entry which is preliminary data.</text>
</comment>
<reference evidence="2 3" key="1">
    <citation type="submission" date="2018-09" db="EMBL/GenBank/DDBJ databases">
        <title>Genomic Encyclopedia of Archaeal and Bacterial Type Strains, Phase II (KMG-II): from individual species to whole genera.</title>
        <authorList>
            <person name="Goeker M."/>
        </authorList>
    </citation>
    <scope>NUCLEOTIDE SEQUENCE [LARGE SCALE GENOMIC DNA]</scope>
    <source>
        <strain evidence="2 3">DSM 21950</strain>
    </source>
</reference>
<keyword evidence="1" id="KW-0472">Membrane</keyword>
<evidence type="ECO:0000256" key="1">
    <source>
        <dbReference type="SAM" id="Phobius"/>
    </source>
</evidence>
<keyword evidence="3" id="KW-1185">Reference proteome</keyword>
<keyword evidence="1" id="KW-0812">Transmembrane</keyword>
<accession>A0A419X9U6</accession>
<keyword evidence="1" id="KW-1133">Transmembrane helix</keyword>
<dbReference type="EMBL" id="RAPQ01000008">
    <property type="protein sequence ID" value="RKE04511.1"/>
    <property type="molecule type" value="Genomic_DNA"/>
</dbReference>
<dbReference type="Proteomes" id="UP000284531">
    <property type="component" value="Unassembled WGS sequence"/>
</dbReference>
<proteinExistence type="predicted"/>
<gene>
    <name evidence="2" type="ORF">BXY64_1537</name>
</gene>
<feature type="transmembrane region" description="Helical" evidence="1">
    <location>
        <begin position="20"/>
        <end position="42"/>
    </location>
</feature>
<protein>
    <submittedName>
        <fullName evidence="2">Uncharacterized protein</fullName>
    </submittedName>
</protein>
<name>A0A419X9U6_9BACT</name>
<dbReference type="AlphaFoldDB" id="A0A419X9U6"/>
<evidence type="ECO:0000313" key="3">
    <source>
        <dbReference type="Proteomes" id="UP000284531"/>
    </source>
</evidence>